<protein>
    <submittedName>
        <fullName evidence="1">Uncharacterized protein</fullName>
    </submittedName>
</protein>
<dbReference type="AlphaFoldDB" id="A0A6M3LKX8"/>
<name>A0A6M3LKX8_9ZZZZ</name>
<gene>
    <name evidence="1" type="ORF">MM415B04971_0004</name>
</gene>
<accession>A0A6M3LKX8</accession>
<organism evidence="1">
    <name type="scientific">viral metagenome</name>
    <dbReference type="NCBI Taxonomy" id="1070528"/>
    <lineage>
        <taxon>unclassified sequences</taxon>
        <taxon>metagenomes</taxon>
        <taxon>organismal metagenomes</taxon>
    </lineage>
</organism>
<sequence>MVEDHNPLEGRIKFVIDNLEISHAVYENLGYIQGYLESARVHSLKISGEYLREMERENYRKVGLKTPQEVPGWVKDCLEGMEEISVEDDKDRDYWKEREREKAESIEIKEDDGDK</sequence>
<proteinExistence type="predicted"/>
<evidence type="ECO:0000313" key="1">
    <source>
        <dbReference type="EMBL" id="QJA96037.1"/>
    </source>
</evidence>
<reference evidence="1" key="1">
    <citation type="submission" date="2020-03" db="EMBL/GenBank/DDBJ databases">
        <title>The deep terrestrial virosphere.</title>
        <authorList>
            <person name="Holmfeldt K."/>
            <person name="Nilsson E."/>
            <person name="Simone D."/>
            <person name="Lopez-Fernandez M."/>
            <person name="Wu X."/>
            <person name="de Brujin I."/>
            <person name="Lundin D."/>
            <person name="Andersson A."/>
            <person name="Bertilsson S."/>
            <person name="Dopson M."/>
        </authorList>
    </citation>
    <scope>NUCLEOTIDE SEQUENCE</scope>
    <source>
        <strain evidence="1">MM415B04971</strain>
    </source>
</reference>
<dbReference type="EMBL" id="MT143365">
    <property type="protein sequence ID" value="QJA96037.1"/>
    <property type="molecule type" value="Genomic_DNA"/>
</dbReference>